<feature type="compositionally biased region" description="Polar residues" evidence="1">
    <location>
        <begin position="230"/>
        <end position="247"/>
    </location>
</feature>
<feature type="region of interest" description="Disordered" evidence="1">
    <location>
        <begin position="106"/>
        <end position="424"/>
    </location>
</feature>
<feature type="compositionally biased region" description="Low complexity" evidence="1">
    <location>
        <begin position="198"/>
        <end position="226"/>
    </location>
</feature>
<feature type="compositionally biased region" description="Pro residues" evidence="1">
    <location>
        <begin position="181"/>
        <end position="197"/>
    </location>
</feature>
<reference evidence="3" key="1">
    <citation type="journal article" date="2021" name="Microbiol. Resour. Announc.">
        <title>LGAAP: Leishmaniinae Genome Assembly and Annotation Pipeline.</title>
        <authorList>
            <person name="Almutairi H."/>
            <person name="Urbaniak M.D."/>
            <person name="Bates M.D."/>
            <person name="Jariyapan N."/>
            <person name="Kwakye-Nuako G."/>
            <person name="Thomaz-Soccol V."/>
            <person name="Al-Salem W.S."/>
            <person name="Dillon R.J."/>
            <person name="Bates P.A."/>
            <person name="Gatherer D."/>
        </authorList>
    </citation>
    <scope>NUCLEOTIDE SEQUENCE [LARGE SCALE GENOMIC DNA]</scope>
</reference>
<feature type="region of interest" description="Disordered" evidence="1">
    <location>
        <begin position="58"/>
        <end position="85"/>
    </location>
</feature>
<feature type="compositionally biased region" description="Low complexity" evidence="1">
    <location>
        <begin position="163"/>
        <end position="180"/>
    </location>
</feature>
<name>A0A836FZM4_9TRYP</name>
<evidence type="ECO:0000313" key="3">
    <source>
        <dbReference type="Proteomes" id="UP000673552"/>
    </source>
</evidence>
<comment type="caution">
    <text evidence="2">The sequence shown here is derived from an EMBL/GenBank/DDBJ whole genome shotgun (WGS) entry which is preliminary data.</text>
</comment>
<feature type="compositionally biased region" description="Acidic residues" evidence="1">
    <location>
        <begin position="292"/>
        <end position="311"/>
    </location>
</feature>
<gene>
    <name evidence="2" type="ORF">LSCM1_03671</name>
</gene>
<protein>
    <submittedName>
        <fullName evidence="2">Uncharacterized protein</fullName>
    </submittedName>
</protein>
<dbReference type="EMBL" id="JAFEUZ010000030">
    <property type="protein sequence ID" value="KAG5472272.1"/>
    <property type="molecule type" value="Genomic_DNA"/>
</dbReference>
<dbReference type="OrthoDB" id="267353at2759"/>
<feature type="region of interest" description="Disordered" evidence="1">
    <location>
        <begin position="1"/>
        <end position="33"/>
    </location>
</feature>
<feature type="compositionally biased region" description="Low complexity" evidence="1">
    <location>
        <begin position="67"/>
        <end position="85"/>
    </location>
</feature>
<dbReference type="SMR" id="A0A836FZM4"/>
<dbReference type="RefSeq" id="XP_067176572.1">
    <property type="nucleotide sequence ID" value="XM_067321204.1"/>
</dbReference>
<reference evidence="3" key="2">
    <citation type="journal article" date="2021" name="Sci. Data">
        <title>Chromosome-scale genome sequencing, assembly and annotation of six genomes from subfamily Leishmaniinae.</title>
        <authorList>
            <person name="Almutairi H."/>
            <person name="Urbaniak M.D."/>
            <person name="Bates M.D."/>
            <person name="Jariyapan N."/>
            <person name="Kwakye-Nuako G."/>
            <person name="Thomaz Soccol V."/>
            <person name="Al-Salem W.S."/>
            <person name="Dillon R.J."/>
            <person name="Bates P.A."/>
            <person name="Gatherer D."/>
        </authorList>
    </citation>
    <scope>NUCLEOTIDE SEQUENCE [LARGE SCALE GENOMIC DNA]</scope>
</reference>
<evidence type="ECO:0000256" key="1">
    <source>
        <dbReference type="SAM" id="MobiDB-lite"/>
    </source>
</evidence>
<feature type="compositionally biased region" description="Low complexity" evidence="1">
    <location>
        <begin position="384"/>
        <end position="417"/>
    </location>
</feature>
<dbReference type="KEGG" id="lmat:92513716"/>
<feature type="compositionally biased region" description="Low complexity" evidence="1">
    <location>
        <begin position="351"/>
        <end position="370"/>
    </location>
</feature>
<organism evidence="2 3">
    <name type="scientific">Leishmania martiniquensis</name>
    <dbReference type="NCBI Taxonomy" id="1580590"/>
    <lineage>
        <taxon>Eukaryota</taxon>
        <taxon>Discoba</taxon>
        <taxon>Euglenozoa</taxon>
        <taxon>Kinetoplastea</taxon>
        <taxon>Metakinetoplastina</taxon>
        <taxon>Trypanosomatida</taxon>
        <taxon>Trypanosomatidae</taxon>
        <taxon>Leishmaniinae</taxon>
        <taxon>Leishmania</taxon>
    </lineage>
</organism>
<feature type="compositionally biased region" description="Basic and acidic residues" evidence="1">
    <location>
        <begin position="106"/>
        <end position="123"/>
    </location>
</feature>
<dbReference type="Proteomes" id="UP000673552">
    <property type="component" value="Unassembled WGS sequence"/>
</dbReference>
<dbReference type="GeneID" id="92513716"/>
<keyword evidence="3" id="KW-1185">Reference proteome</keyword>
<sequence length="490" mass="52303">MSFLRPTVSSLRRAVSGAPHEQDRQGGLPAAVGATPHEAQPIFRNPAASDYAHVPSRVDSGLRSRARTSSLTRRSAAVAASRSPSLREFADKCDSVIQRAHEMLERTREQELKVTKALEERKSQSPARSATPLPPAELTPKRAPMSMHGGLASPTSSPAMPKAPHTTPLTLASAATSTPTPTSPSLPSLPAPPPTPAGLPRSPLLTQPGTSTSPSSPAGHSSPFSLLQRIRQSWQRGSGQAKETSVPSPTPSNPDGALYAGMARVSPRKSVRFASPDKLETVTPTKVIALSSDDEDEEETDEETSEEEEEGLPPAKKTRAESSGDSVTPHRGSFAMPPAPPPSAVKLNGRSSSSSSGSSESEPPASSPPSRCTVSPPPLHRQRTPSPSATHSTPPRQRSVSSDGRSSSGRSSTSSSRPPMSHDEVKEYVIQHTIRRSLSRISRADMEDYLREEGVALPAEGHWLKRHLLAHIRALIKQEGAQHGHQRWKS</sequence>
<evidence type="ECO:0000313" key="2">
    <source>
        <dbReference type="EMBL" id="KAG5472272.1"/>
    </source>
</evidence>
<accession>A0A836FZM4</accession>
<dbReference type="AlphaFoldDB" id="A0A836FZM4"/>
<proteinExistence type="predicted"/>